<sequence length="371" mass="41144">MVRPPGFQGQRSFNSPQKSSLENLLENFVLTQTKQNEEFKNQNQSMNEALRQLASKVDSMATHNKMLETQITQVAQQVVLSSRFPSVFPGQPEPGPKGQLNVVTLINGKQLEEPKRSDVEVNVRDESERTQPSSERVDEEKEKPPIPFPKRFSKAKIVEQFKNSIIQNKLPPKLKDPGSFSIPCVIGDMNFECALRDVGASVSLMHLSVCKKLDVGELKPTNISLQVVDRSVKYPVGILEDIPIKVGQLFIPADFVVLEMDEDSQECPLGPLSQDGLVACLIVSTSHEDLAKEADAYANLLDEYPYLPNLNFKELAVENSAPLPKKAQQAELKPLPSNLKYAFLGKNSTLPVILSAELNSNTPIYNSASVF</sequence>
<dbReference type="Gene3D" id="2.40.70.10">
    <property type="entry name" value="Acid Proteases"/>
    <property type="match status" value="1"/>
</dbReference>
<dbReference type="OrthoDB" id="1734538at2759"/>
<name>A0A3Q7XT58_CICAR</name>
<organism evidence="2 3">
    <name type="scientific">Cicer arietinum</name>
    <name type="common">Chickpea</name>
    <name type="synonym">Garbanzo</name>
    <dbReference type="NCBI Taxonomy" id="3827"/>
    <lineage>
        <taxon>Eukaryota</taxon>
        <taxon>Viridiplantae</taxon>
        <taxon>Streptophyta</taxon>
        <taxon>Embryophyta</taxon>
        <taxon>Tracheophyta</taxon>
        <taxon>Spermatophyta</taxon>
        <taxon>Magnoliopsida</taxon>
        <taxon>eudicotyledons</taxon>
        <taxon>Gunneridae</taxon>
        <taxon>Pentapetalae</taxon>
        <taxon>rosids</taxon>
        <taxon>fabids</taxon>
        <taxon>Fabales</taxon>
        <taxon>Fabaceae</taxon>
        <taxon>Papilionoideae</taxon>
        <taxon>50 kb inversion clade</taxon>
        <taxon>NPAAA clade</taxon>
        <taxon>Hologalegina</taxon>
        <taxon>IRL clade</taxon>
        <taxon>Cicereae</taxon>
        <taxon>Cicer</taxon>
    </lineage>
</organism>
<dbReference type="RefSeq" id="XP_027191113.1">
    <property type="nucleotide sequence ID" value="XM_027335312.1"/>
</dbReference>
<evidence type="ECO:0000256" key="1">
    <source>
        <dbReference type="SAM" id="MobiDB-lite"/>
    </source>
</evidence>
<keyword evidence="2" id="KW-1185">Reference proteome</keyword>
<dbReference type="PANTHER" id="PTHR33067">
    <property type="entry name" value="RNA-DIRECTED DNA POLYMERASE-RELATED"/>
    <property type="match status" value="1"/>
</dbReference>
<dbReference type="InterPro" id="IPR021109">
    <property type="entry name" value="Peptidase_aspartic_dom_sf"/>
</dbReference>
<dbReference type="CDD" id="cd00303">
    <property type="entry name" value="retropepsin_like"/>
    <property type="match status" value="1"/>
</dbReference>
<dbReference type="PANTHER" id="PTHR33067:SF31">
    <property type="entry name" value="RNA-DIRECTED DNA POLYMERASE"/>
    <property type="match status" value="1"/>
</dbReference>
<dbReference type="AlphaFoldDB" id="A0A3Q7XT58"/>
<gene>
    <name evidence="3" type="primary">LOC113787004</name>
</gene>
<evidence type="ECO:0000313" key="2">
    <source>
        <dbReference type="Proteomes" id="UP000087171"/>
    </source>
</evidence>
<reference evidence="3" key="2">
    <citation type="submission" date="2025-08" db="UniProtKB">
        <authorList>
            <consortium name="RefSeq"/>
        </authorList>
    </citation>
    <scope>IDENTIFICATION</scope>
    <source>
        <tissue evidence="3">Etiolated seedlings</tissue>
    </source>
</reference>
<feature type="region of interest" description="Disordered" evidence="1">
    <location>
        <begin position="114"/>
        <end position="149"/>
    </location>
</feature>
<proteinExistence type="predicted"/>
<reference evidence="2" key="1">
    <citation type="journal article" date="2013" name="Nat. Biotechnol.">
        <title>Draft genome sequence of chickpea (Cicer arietinum) provides a resource for trait improvement.</title>
        <authorList>
            <person name="Varshney R.K."/>
            <person name="Song C."/>
            <person name="Saxena R.K."/>
            <person name="Azam S."/>
            <person name="Yu S."/>
            <person name="Sharpe A.G."/>
            <person name="Cannon S."/>
            <person name="Baek J."/>
            <person name="Rosen B.D."/>
            <person name="Tar'an B."/>
            <person name="Millan T."/>
            <person name="Zhang X."/>
            <person name="Ramsay L.D."/>
            <person name="Iwata A."/>
            <person name="Wang Y."/>
            <person name="Nelson W."/>
            <person name="Farmer A.D."/>
            <person name="Gaur P.M."/>
            <person name="Soderlund C."/>
            <person name="Penmetsa R.V."/>
            <person name="Xu C."/>
            <person name="Bharti A.K."/>
            <person name="He W."/>
            <person name="Winter P."/>
            <person name="Zhao S."/>
            <person name="Hane J.K."/>
            <person name="Carrasquilla-Garcia N."/>
            <person name="Condie J.A."/>
            <person name="Upadhyaya H.D."/>
            <person name="Luo M.C."/>
            <person name="Thudi M."/>
            <person name="Gowda C.L."/>
            <person name="Singh N.P."/>
            <person name="Lichtenzveig J."/>
            <person name="Gali K.K."/>
            <person name="Rubio J."/>
            <person name="Nadarajan N."/>
            <person name="Dolezel J."/>
            <person name="Bansal K.C."/>
            <person name="Xu X."/>
            <person name="Edwards D."/>
            <person name="Zhang G."/>
            <person name="Kahl G."/>
            <person name="Gil J."/>
            <person name="Singh K.B."/>
            <person name="Datta S.K."/>
            <person name="Jackson S.A."/>
            <person name="Wang J."/>
            <person name="Cook D.R."/>
        </authorList>
    </citation>
    <scope>NUCLEOTIDE SEQUENCE [LARGE SCALE GENOMIC DNA]</scope>
    <source>
        <strain evidence="2">cv. CDC Frontier</strain>
    </source>
</reference>
<evidence type="ECO:0000313" key="3">
    <source>
        <dbReference type="RefSeq" id="XP_027191113.1"/>
    </source>
</evidence>
<feature type="compositionally biased region" description="Basic and acidic residues" evidence="1">
    <location>
        <begin position="114"/>
        <end position="144"/>
    </location>
</feature>
<protein>
    <submittedName>
        <fullName evidence="3">Uncharacterized protein LOC113787004</fullName>
    </submittedName>
</protein>
<dbReference type="Proteomes" id="UP000087171">
    <property type="component" value="Chromosome Ca6"/>
</dbReference>
<accession>A0A3Q7XT58</accession>